<evidence type="ECO:0000313" key="3">
    <source>
        <dbReference type="Proteomes" id="UP000221394"/>
    </source>
</evidence>
<feature type="region of interest" description="Disordered" evidence="1">
    <location>
        <begin position="1"/>
        <end position="21"/>
    </location>
</feature>
<dbReference type="Proteomes" id="UP000221394">
    <property type="component" value="Unassembled WGS sequence"/>
</dbReference>
<protein>
    <submittedName>
        <fullName evidence="2">Uncharacterized protein</fullName>
    </submittedName>
</protein>
<comment type="caution">
    <text evidence="2">The sequence shown here is derived from an EMBL/GenBank/DDBJ whole genome shotgun (WGS) entry which is preliminary data.</text>
</comment>
<sequence>MSFSHPRGIRGGAMPRFTKYEEKTDRAIPVVRLRRRG</sequence>
<reference evidence="2" key="1">
    <citation type="submission" date="2017-10" db="EMBL/GenBank/DDBJ databases">
        <title>Sequencing the genomes of 1000 actinobacteria strains.</title>
        <authorList>
            <person name="Klenk H.-P."/>
        </authorList>
    </citation>
    <scope>NUCLEOTIDE SEQUENCE [LARGE SCALE GENOMIC DNA]</scope>
    <source>
        <strain evidence="2">DSM 21574</strain>
    </source>
</reference>
<gene>
    <name evidence="2" type="ORF">ATL41_1670</name>
</gene>
<organism evidence="2 3">
    <name type="scientific">Flavimobilis soli</name>
    <dbReference type="NCBI Taxonomy" id="442709"/>
    <lineage>
        <taxon>Bacteria</taxon>
        <taxon>Bacillati</taxon>
        <taxon>Actinomycetota</taxon>
        <taxon>Actinomycetes</taxon>
        <taxon>Micrococcales</taxon>
        <taxon>Jonesiaceae</taxon>
        <taxon>Flavimobilis</taxon>
    </lineage>
</organism>
<evidence type="ECO:0000256" key="1">
    <source>
        <dbReference type="SAM" id="MobiDB-lite"/>
    </source>
</evidence>
<dbReference type="AlphaFoldDB" id="A0A2A9ECZ4"/>
<keyword evidence="3" id="KW-1185">Reference proteome</keyword>
<name>A0A2A9ECZ4_9MICO</name>
<proteinExistence type="predicted"/>
<dbReference type="EMBL" id="PDJH01000001">
    <property type="protein sequence ID" value="PFG36927.1"/>
    <property type="molecule type" value="Genomic_DNA"/>
</dbReference>
<accession>A0A2A9ECZ4</accession>
<evidence type="ECO:0000313" key="2">
    <source>
        <dbReference type="EMBL" id="PFG36927.1"/>
    </source>
</evidence>